<dbReference type="AlphaFoldDB" id="A0A3M7PLS6"/>
<comment type="caution">
    <text evidence="1">The sequence shown here is derived from an EMBL/GenBank/DDBJ whole genome shotgun (WGS) entry which is preliminary data.</text>
</comment>
<gene>
    <name evidence="1" type="ORF">BpHYR1_040565</name>
</gene>
<evidence type="ECO:0000313" key="2">
    <source>
        <dbReference type="Proteomes" id="UP000276133"/>
    </source>
</evidence>
<reference evidence="1 2" key="1">
    <citation type="journal article" date="2018" name="Sci. Rep.">
        <title>Genomic signatures of local adaptation to the degree of environmental predictability in rotifers.</title>
        <authorList>
            <person name="Franch-Gras L."/>
            <person name="Hahn C."/>
            <person name="Garcia-Roger E.M."/>
            <person name="Carmona M.J."/>
            <person name="Serra M."/>
            <person name="Gomez A."/>
        </authorList>
    </citation>
    <scope>NUCLEOTIDE SEQUENCE [LARGE SCALE GENOMIC DNA]</scope>
    <source>
        <strain evidence="1">HYR1</strain>
    </source>
</reference>
<organism evidence="1 2">
    <name type="scientific">Brachionus plicatilis</name>
    <name type="common">Marine rotifer</name>
    <name type="synonym">Brachionus muelleri</name>
    <dbReference type="NCBI Taxonomy" id="10195"/>
    <lineage>
        <taxon>Eukaryota</taxon>
        <taxon>Metazoa</taxon>
        <taxon>Spiralia</taxon>
        <taxon>Gnathifera</taxon>
        <taxon>Rotifera</taxon>
        <taxon>Eurotatoria</taxon>
        <taxon>Monogononta</taxon>
        <taxon>Pseudotrocha</taxon>
        <taxon>Ploima</taxon>
        <taxon>Brachionidae</taxon>
        <taxon>Brachionus</taxon>
    </lineage>
</organism>
<dbReference type="Proteomes" id="UP000276133">
    <property type="component" value="Unassembled WGS sequence"/>
</dbReference>
<sequence length="66" mass="8072">MKAEPNMPKLRFRSCVKAKESIKDLNQLNFDHLIMIMNFKLPELRHLEVDDQFKPLFQFKKFTIRY</sequence>
<protein>
    <submittedName>
        <fullName evidence="1">Uncharacterized protein</fullName>
    </submittedName>
</protein>
<keyword evidence="2" id="KW-1185">Reference proteome</keyword>
<proteinExistence type="predicted"/>
<name>A0A3M7PLS6_BRAPC</name>
<dbReference type="EMBL" id="REGN01010115">
    <property type="protein sequence ID" value="RMZ99670.1"/>
    <property type="molecule type" value="Genomic_DNA"/>
</dbReference>
<accession>A0A3M7PLS6</accession>
<evidence type="ECO:0000313" key="1">
    <source>
        <dbReference type="EMBL" id="RMZ99670.1"/>
    </source>
</evidence>